<organism evidence="1 2">
    <name type="scientific">Caballeronia udeis</name>
    <dbReference type="NCBI Taxonomy" id="1232866"/>
    <lineage>
        <taxon>Bacteria</taxon>
        <taxon>Pseudomonadati</taxon>
        <taxon>Pseudomonadota</taxon>
        <taxon>Betaproteobacteria</taxon>
        <taxon>Burkholderiales</taxon>
        <taxon>Burkholderiaceae</taxon>
        <taxon>Caballeronia</taxon>
    </lineage>
</organism>
<sequence>MASSVRRFVSMRPLGAIGESASWFGVVGVSGWTSGRVEFPVSQKPAKRIPRQLFTSVPAECIPAPSCNRDRSPDVDAGADNVLKTTRLVAFNFASTCSSTSAFLETVLIVSSSGSRMLNCRLSEEHLNRRTFELKSRAPGLMQEVFV</sequence>
<proteinExistence type="predicted"/>
<accession>A0ABW8MAW7</accession>
<dbReference type="EMBL" id="JBIYDN010000002">
    <property type="protein sequence ID" value="MFK4440795.1"/>
    <property type="molecule type" value="Genomic_DNA"/>
</dbReference>
<reference evidence="1 2" key="1">
    <citation type="submission" date="2024-10" db="EMBL/GenBank/DDBJ databases">
        <authorList>
            <person name="Deangelis K."/>
            <person name="Huntemann M."/>
            <person name="Clum A."/>
            <person name="Wang J."/>
            <person name="Palaniappan K."/>
            <person name="Ritter S."/>
            <person name="Chen I.-M."/>
            <person name="Stamatis D."/>
            <person name="Reddy T."/>
            <person name="O'Malley R."/>
            <person name="Daum C."/>
            <person name="Ng V."/>
            <person name="Ivanova N."/>
            <person name="Kyrpides N."/>
            <person name="Woyke T."/>
        </authorList>
    </citation>
    <scope>NUCLEOTIDE SEQUENCE [LARGE SCALE GENOMIC DNA]</scope>
    <source>
        <strain evidence="1 2">GAS97</strain>
    </source>
</reference>
<name>A0ABW8MAW7_9BURK</name>
<keyword evidence="2" id="KW-1185">Reference proteome</keyword>
<gene>
    <name evidence="1" type="ORF">ABH943_000801</name>
</gene>
<dbReference type="Proteomes" id="UP001620514">
    <property type="component" value="Unassembled WGS sequence"/>
</dbReference>
<comment type="caution">
    <text evidence="1">The sequence shown here is derived from an EMBL/GenBank/DDBJ whole genome shotgun (WGS) entry which is preliminary data.</text>
</comment>
<dbReference type="RefSeq" id="WP_404604480.1">
    <property type="nucleotide sequence ID" value="NZ_JBIYDN010000002.1"/>
</dbReference>
<reference evidence="1 2" key="2">
    <citation type="submission" date="2024-11" db="EMBL/GenBank/DDBJ databases">
        <title>Using genomics to understand microbial adaptation to soil warming.</title>
        <authorList>
            <person name="Deangelis K.M. PhD."/>
        </authorList>
    </citation>
    <scope>NUCLEOTIDE SEQUENCE [LARGE SCALE GENOMIC DNA]</scope>
    <source>
        <strain evidence="1 2">GAS97</strain>
    </source>
</reference>
<evidence type="ECO:0000313" key="2">
    <source>
        <dbReference type="Proteomes" id="UP001620514"/>
    </source>
</evidence>
<evidence type="ECO:0000313" key="1">
    <source>
        <dbReference type="EMBL" id="MFK4440795.1"/>
    </source>
</evidence>
<protein>
    <submittedName>
        <fullName evidence="1">Uncharacterized protein</fullName>
    </submittedName>
</protein>